<dbReference type="AlphaFoldDB" id="A0A9X3NES2"/>
<gene>
    <name evidence="3" type="ORF">OJ997_31140</name>
</gene>
<organism evidence="3 4">
    <name type="scientific">Solirubrobacter phytolaccae</name>
    <dbReference type="NCBI Taxonomy" id="1404360"/>
    <lineage>
        <taxon>Bacteria</taxon>
        <taxon>Bacillati</taxon>
        <taxon>Actinomycetota</taxon>
        <taxon>Thermoleophilia</taxon>
        <taxon>Solirubrobacterales</taxon>
        <taxon>Solirubrobacteraceae</taxon>
        <taxon>Solirubrobacter</taxon>
    </lineage>
</organism>
<dbReference type="RefSeq" id="WP_270029255.1">
    <property type="nucleotide sequence ID" value="NZ_JAPDDP010000087.1"/>
</dbReference>
<evidence type="ECO:0000259" key="2">
    <source>
        <dbReference type="Pfam" id="PF03795"/>
    </source>
</evidence>
<feature type="domain" description="YCII-related" evidence="2">
    <location>
        <begin position="1"/>
        <end position="99"/>
    </location>
</feature>
<name>A0A9X3NES2_9ACTN</name>
<reference evidence="3" key="1">
    <citation type="submission" date="2022-10" db="EMBL/GenBank/DDBJ databases">
        <title>The WGS of Solirubrobacter phytolaccae KCTC 29190.</title>
        <authorList>
            <person name="Jiang Z."/>
        </authorList>
    </citation>
    <scope>NUCLEOTIDE SEQUENCE</scope>
    <source>
        <strain evidence="3">KCTC 29190</strain>
    </source>
</reference>
<dbReference type="PANTHER" id="PTHR35174:SF4">
    <property type="entry name" value="BLL7163 PROTEIN"/>
    <property type="match status" value="1"/>
</dbReference>
<dbReference type="Proteomes" id="UP001147653">
    <property type="component" value="Unassembled WGS sequence"/>
</dbReference>
<evidence type="ECO:0000313" key="3">
    <source>
        <dbReference type="EMBL" id="MDA0184799.1"/>
    </source>
</evidence>
<dbReference type="EMBL" id="JAPDDP010000087">
    <property type="protein sequence ID" value="MDA0184799.1"/>
    <property type="molecule type" value="Genomic_DNA"/>
</dbReference>
<keyword evidence="4" id="KW-1185">Reference proteome</keyword>
<protein>
    <submittedName>
        <fullName evidence="3">YciI family protein</fullName>
    </submittedName>
</protein>
<dbReference type="SUPFAM" id="SSF54909">
    <property type="entry name" value="Dimeric alpha+beta barrel"/>
    <property type="match status" value="1"/>
</dbReference>
<comment type="caution">
    <text evidence="3">The sequence shown here is derived from an EMBL/GenBank/DDBJ whole genome shotgun (WGS) entry which is preliminary data.</text>
</comment>
<sequence>MKVMVFVQIEPKNETGAMPSDELLEAMGAYNEELTKAGIMLEAGGLMPTSEATRVAFHGGTTSVVDGPFTESKEIVVGYWVWEVGSLEEALEWARRCPSDPTDTTTSWLEIRRCASLEEFREGL</sequence>
<dbReference type="Gene3D" id="3.30.70.1060">
    <property type="entry name" value="Dimeric alpha+beta barrel"/>
    <property type="match status" value="1"/>
</dbReference>
<dbReference type="InterPro" id="IPR005545">
    <property type="entry name" value="YCII"/>
</dbReference>
<dbReference type="PANTHER" id="PTHR35174">
    <property type="entry name" value="BLL7171 PROTEIN-RELATED"/>
    <property type="match status" value="1"/>
</dbReference>
<dbReference type="InterPro" id="IPR011008">
    <property type="entry name" value="Dimeric_a/b-barrel"/>
</dbReference>
<proteinExistence type="inferred from homology"/>
<evidence type="ECO:0000256" key="1">
    <source>
        <dbReference type="ARBA" id="ARBA00007689"/>
    </source>
</evidence>
<dbReference type="Pfam" id="PF03795">
    <property type="entry name" value="YCII"/>
    <property type="match status" value="1"/>
</dbReference>
<comment type="similarity">
    <text evidence="1">Belongs to the YciI family.</text>
</comment>
<accession>A0A9X3NES2</accession>
<evidence type="ECO:0000313" key="4">
    <source>
        <dbReference type="Proteomes" id="UP001147653"/>
    </source>
</evidence>